<dbReference type="Proteomes" id="UP001327560">
    <property type="component" value="Chromosome 5"/>
</dbReference>
<organism evidence="1 2">
    <name type="scientific">Canna indica</name>
    <name type="common">Indian-shot</name>
    <dbReference type="NCBI Taxonomy" id="4628"/>
    <lineage>
        <taxon>Eukaryota</taxon>
        <taxon>Viridiplantae</taxon>
        <taxon>Streptophyta</taxon>
        <taxon>Embryophyta</taxon>
        <taxon>Tracheophyta</taxon>
        <taxon>Spermatophyta</taxon>
        <taxon>Magnoliopsida</taxon>
        <taxon>Liliopsida</taxon>
        <taxon>Zingiberales</taxon>
        <taxon>Cannaceae</taxon>
        <taxon>Canna</taxon>
    </lineage>
</organism>
<name>A0AAQ3QFV6_9LILI</name>
<sequence>MKEFDHRDIYQQMDIVCYKGCFTTKPMASDDIPPSMLRKEYWNLHQSEHDDFTLVEVGLGRQRSPSLSSADIVLTIDEGEEWWQHGGGKVVYPICVCEGGDELE</sequence>
<dbReference type="AlphaFoldDB" id="A0AAQ3QFV6"/>
<dbReference type="PANTHER" id="PTHR31050:SF3">
    <property type="entry name" value="OS08G0412800 PROTEIN"/>
    <property type="match status" value="1"/>
</dbReference>
<keyword evidence="2" id="KW-1185">Reference proteome</keyword>
<reference evidence="1 2" key="1">
    <citation type="submission" date="2023-10" db="EMBL/GenBank/DDBJ databases">
        <title>Chromosome-scale genome assembly provides insights into flower coloration mechanisms of Canna indica.</title>
        <authorList>
            <person name="Li C."/>
        </authorList>
    </citation>
    <scope>NUCLEOTIDE SEQUENCE [LARGE SCALE GENOMIC DNA]</scope>
    <source>
        <tissue evidence="1">Flower</tissue>
    </source>
</reference>
<dbReference type="PANTHER" id="PTHR31050">
    <property type="entry name" value="OS08G0413200 PROTEIN"/>
    <property type="match status" value="1"/>
</dbReference>
<gene>
    <name evidence="1" type="ORF">Cni_G16671</name>
</gene>
<evidence type="ECO:0000313" key="2">
    <source>
        <dbReference type="Proteomes" id="UP001327560"/>
    </source>
</evidence>
<proteinExistence type="predicted"/>
<evidence type="ECO:0000313" key="1">
    <source>
        <dbReference type="EMBL" id="WOL07921.1"/>
    </source>
</evidence>
<accession>A0AAQ3QFV6</accession>
<dbReference type="EMBL" id="CP136894">
    <property type="protein sequence ID" value="WOL07921.1"/>
    <property type="molecule type" value="Genomic_DNA"/>
</dbReference>
<protein>
    <submittedName>
        <fullName evidence="1">Uncharacterized protein</fullName>
    </submittedName>
</protein>